<reference evidence="5" key="1">
    <citation type="submission" date="2013-04" db="EMBL/GenBank/DDBJ databases">
        <authorList>
            <person name="Qu J."/>
            <person name="Murali S.C."/>
            <person name="Bandaranaike D."/>
            <person name="Bellair M."/>
            <person name="Blankenburg K."/>
            <person name="Chao H."/>
            <person name="Dinh H."/>
            <person name="Doddapaneni H."/>
            <person name="Downs B."/>
            <person name="Dugan-Rocha S."/>
            <person name="Elkadiri S."/>
            <person name="Gnanaolivu R.D."/>
            <person name="Hernandez B."/>
            <person name="Javaid M."/>
            <person name="Jayaseelan J.C."/>
            <person name="Lee S."/>
            <person name="Li M."/>
            <person name="Ming W."/>
            <person name="Munidasa M."/>
            <person name="Muniz J."/>
            <person name="Nguyen L."/>
            <person name="Ongeri F."/>
            <person name="Osuji N."/>
            <person name="Pu L.-L."/>
            <person name="Puazo M."/>
            <person name="Qu C."/>
            <person name="Quiroz J."/>
            <person name="Raj R."/>
            <person name="Weissenberger G."/>
            <person name="Xin Y."/>
            <person name="Zou X."/>
            <person name="Han Y."/>
            <person name="Richards S."/>
            <person name="Worley K."/>
            <person name="Muzny D."/>
            <person name="Gibbs R."/>
        </authorList>
    </citation>
    <scope>NUCLEOTIDE SEQUENCE</scope>
    <source>
        <strain evidence="5">Sampled in the wild</strain>
    </source>
</reference>
<dbReference type="InterPro" id="IPR036869">
    <property type="entry name" value="J_dom_sf"/>
</dbReference>
<dbReference type="GO" id="GO:0005737">
    <property type="term" value="C:cytoplasm"/>
    <property type="evidence" value="ECO:0007669"/>
    <property type="project" value="TreeGrafter"/>
</dbReference>
<dbReference type="PANTHER" id="PTHR44500:SF1">
    <property type="entry name" value="DNAJ HOMOLOG SUBFAMILY C MEMBER 12"/>
    <property type="match status" value="1"/>
</dbReference>
<reference evidence="5" key="2">
    <citation type="submission" date="2017-10" db="EMBL/GenBank/DDBJ databases">
        <title>Ladona fulva Genome sequencing and assembly.</title>
        <authorList>
            <person name="Murali S."/>
            <person name="Richards S."/>
            <person name="Bandaranaike D."/>
            <person name="Bellair M."/>
            <person name="Blankenburg K."/>
            <person name="Chao H."/>
            <person name="Dinh H."/>
            <person name="Doddapaneni H."/>
            <person name="Dugan-Rocha S."/>
            <person name="Elkadiri S."/>
            <person name="Gnanaolivu R."/>
            <person name="Hernandez B."/>
            <person name="Skinner E."/>
            <person name="Javaid M."/>
            <person name="Lee S."/>
            <person name="Li M."/>
            <person name="Ming W."/>
            <person name="Munidasa M."/>
            <person name="Muniz J."/>
            <person name="Nguyen L."/>
            <person name="Hughes D."/>
            <person name="Osuji N."/>
            <person name="Pu L.-L."/>
            <person name="Puazo M."/>
            <person name="Qu C."/>
            <person name="Quiroz J."/>
            <person name="Raj R."/>
            <person name="Weissenberger G."/>
            <person name="Xin Y."/>
            <person name="Zou X."/>
            <person name="Han Y."/>
            <person name="Worley K."/>
            <person name="Muzny D."/>
            <person name="Gibbs R."/>
        </authorList>
    </citation>
    <scope>NUCLEOTIDE SEQUENCE</scope>
    <source>
        <strain evidence="5">Sampled in the wild</strain>
    </source>
</reference>
<evidence type="ECO:0000313" key="5">
    <source>
        <dbReference type="EMBL" id="KAG8237078.1"/>
    </source>
</evidence>
<dbReference type="InterPro" id="IPR029827">
    <property type="entry name" value="JDP1-like"/>
</dbReference>
<proteinExistence type="predicted"/>
<evidence type="ECO:0000259" key="4">
    <source>
        <dbReference type="PROSITE" id="PS50076"/>
    </source>
</evidence>
<sequence length="173" mass="19962">MSGIDGIISYKRNEDEDYYKILGCSEDSSPEQINTEYKVRALQFHPDKNDGNKEAEAKFQQLKEAKEILCDPERRAHYDKWRRSGIAISYKQWCGMKEHVQQAMHWSIPKTKDRMLEPAAPSDATSQGPSRETHRRASEGGTNIHYGNRNTGGVKWESKPPNEVVSKFRNYEI</sequence>
<dbReference type="CDD" id="cd06257">
    <property type="entry name" value="DnaJ"/>
    <property type="match status" value="1"/>
</dbReference>
<dbReference type="Pfam" id="PF00226">
    <property type="entry name" value="DnaJ"/>
    <property type="match status" value="1"/>
</dbReference>
<dbReference type="SMART" id="SM00271">
    <property type="entry name" value="DnaJ"/>
    <property type="match status" value="1"/>
</dbReference>
<comment type="caution">
    <text evidence="5">The sequence shown here is derived from an EMBL/GenBank/DDBJ whole genome shotgun (WGS) entry which is preliminary data.</text>
</comment>
<evidence type="ECO:0000256" key="2">
    <source>
        <dbReference type="ARBA" id="ARBA00073114"/>
    </source>
</evidence>
<evidence type="ECO:0000256" key="1">
    <source>
        <dbReference type="ARBA" id="ARBA00023186"/>
    </source>
</evidence>
<dbReference type="InterPro" id="IPR001623">
    <property type="entry name" value="DnaJ_domain"/>
</dbReference>
<feature type="domain" description="J" evidence="4">
    <location>
        <begin position="17"/>
        <end position="82"/>
    </location>
</feature>
<feature type="region of interest" description="Disordered" evidence="3">
    <location>
        <begin position="116"/>
        <end position="161"/>
    </location>
</feature>
<dbReference type="OrthoDB" id="436519at2759"/>
<accession>A0A8K0P9N4</accession>
<name>A0A8K0P9N4_LADFU</name>
<dbReference type="PANTHER" id="PTHR44500">
    <property type="entry name" value="DNAJ HOMOLOG SUBFAMILY C MEMBER 12"/>
    <property type="match status" value="1"/>
</dbReference>
<evidence type="ECO:0000313" key="6">
    <source>
        <dbReference type="Proteomes" id="UP000792457"/>
    </source>
</evidence>
<organism evidence="5 6">
    <name type="scientific">Ladona fulva</name>
    <name type="common">Scarce chaser dragonfly</name>
    <name type="synonym">Libellula fulva</name>
    <dbReference type="NCBI Taxonomy" id="123851"/>
    <lineage>
        <taxon>Eukaryota</taxon>
        <taxon>Metazoa</taxon>
        <taxon>Ecdysozoa</taxon>
        <taxon>Arthropoda</taxon>
        <taxon>Hexapoda</taxon>
        <taxon>Insecta</taxon>
        <taxon>Pterygota</taxon>
        <taxon>Palaeoptera</taxon>
        <taxon>Odonata</taxon>
        <taxon>Epiprocta</taxon>
        <taxon>Anisoptera</taxon>
        <taxon>Libelluloidea</taxon>
        <taxon>Libellulidae</taxon>
        <taxon>Ladona</taxon>
    </lineage>
</organism>
<dbReference type="SUPFAM" id="SSF46565">
    <property type="entry name" value="Chaperone J-domain"/>
    <property type="match status" value="1"/>
</dbReference>
<keyword evidence="6" id="KW-1185">Reference proteome</keyword>
<dbReference type="Gene3D" id="1.10.287.110">
    <property type="entry name" value="DnaJ domain"/>
    <property type="match status" value="1"/>
</dbReference>
<keyword evidence="1" id="KW-0143">Chaperone</keyword>
<dbReference type="EMBL" id="KZ309122">
    <property type="protein sequence ID" value="KAG8237078.1"/>
    <property type="molecule type" value="Genomic_DNA"/>
</dbReference>
<dbReference type="PROSITE" id="PS50076">
    <property type="entry name" value="DNAJ_2"/>
    <property type="match status" value="1"/>
</dbReference>
<dbReference type="Proteomes" id="UP000792457">
    <property type="component" value="Unassembled WGS sequence"/>
</dbReference>
<evidence type="ECO:0000256" key="3">
    <source>
        <dbReference type="SAM" id="MobiDB-lite"/>
    </source>
</evidence>
<protein>
    <recommendedName>
        <fullName evidence="2 4">J domain-containing protein</fullName>
    </recommendedName>
</protein>
<gene>
    <name evidence="5" type="ORF">J437_LFUL005185</name>
</gene>
<dbReference type="FunFam" id="1.10.287.110:FF:000049">
    <property type="entry name" value="DnaJ homolog subfamily C member 12"/>
    <property type="match status" value="1"/>
</dbReference>
<dbReference type="AlphaFoldDB" id="A0A8K0P9N4"/>
<dbReference type="PRINTS" id="PR00625">
    <property type="entry name" value="JDOMAIN"/>
</dbReference>